<protein>
    <submittedName>
        <fullName evidence="1">Uncharacterized protein</fullName>
    </submittedName>
</protein>
<accession>A0A3D9IA90</accession>
<keyword evidence="2" id="KW-1185">Reference proteome</keyword>
<evidence type="ECO:0000313" key="2">
    <source>
        <dbReference type="Proteomes" id="UP000256869"/>
    </source>
</evidence>
<dbReference type="EMBL" id="QRDY01000008">
    <property type="protein sequence ID" value="RED58631.1"/>
    <property type="molecule type" value="Genomic_DNA"/>
</dbReference>
<organism evidence="1 2">
    <name type="scientific">Cohnella lupini</name>
    <dbReference type="NCBI Taxonomy" id="1294267"/>
    <lineage>
        <taxon>Bacteria</taxon>
        <taxon>Bacillati</taxon>
        <taxon>Bacillota</taxon>
        <taxon>Bacilli</taxon>
        <taxon>Bacillales</taxon>
        <taxon>Paenibacillaceae</taxon>
        <taxon>Cohnella</taxon>
    </lineage>
</organism>
<proteinExistence type="predicted"/>
<sequence length="77" mass="9430">MVKKMRNGAEKQIQYNEKQIDAIIGERSELYNEKCKRYAKTFILLGEQKYETNLDTCDHDRTRRGYDIRMRRKQQRQ</sequence>
<gene>
    <name evidence="1" type="ORF">DFP95_108158</name>
</gene>
<dbReference type="AlphaFoldDB" id="A0A3D9IA90"/>
<dbReference type="Proteomes" id="UP000256869">
    <property type="component" value="Unassembled WGS sequence"/>
</dbReference>
<evidence type="ECO:0000313" key="1">
    <source>
        <dbReference type="EMBL" id="RED58631.1"/>
    </source>
</evidence>
<reference evidence="1 2" key="1">
    <citation type="submission" date="2018-07" db="EMBL/GenBank/DDBJ databases">
        <title>Genomic Encyclopedia of Type Strains, Phase III (KMG-III): the genomes of soil and plant-associated and newly described type strains.</title>
        <authorList>
            <person name="Whitman W."/>
        </authorList>
    </citation>
    <scope>NUCLEOTIDE SEQUENCE [LARGE SCALE GENOMIC DNA]</scope>
    <source>
        <strain evidence="1 2">CECT 8236</strain>
    </source>
</reference>
<comment type="caution">
    <text evidence="1">The sequence shown here is derived from an EMBL/GenBank/DDBJ whole genome shotgun (WGS) entry which is preliminary data.</text>
</comment>
<name>A0A3D9IA90_9BACL</name>